<gene>
    <name evidence="1" type="ORF">KQI42_17855</name>
</gene>
<dbReference type="Proteomes" id="UP000749471">
    <property type="component" value="Unassembled WGS sequence"/>
</dbReference>
<evidence type="ECO:0008006" key="3">
    <source>
        <dbReference type="Google" id="ProtNLM"/>
    </source>
</evidence>
<organism evidence="1 2">
    <name type="scientific">Tissierella simiarum</name>
    <dbReference type="NCBI Taxonomy" id="2841534"/>
    <lineage>
        <taxon>Bacteria</taxon>
        <taxon>Bacillati</taxon>
        <taxon>Bacillota</taxon>
        <taxon>Tissierellia</taxon>
        <taxon>Tissierellales</taxon>
        <taxon>Tissierellaceae</taxon>
        <taxon>Tissierella</taxon>
    </lineage>
</organism>
<evidence type="ECO:0000313" key="1">
    <source>
        <dbReference type="EMBL" id="MBU5439880.1"/>
    </source>
</evidence>
<dbReference type="EMBL" id="JAHLPM010000020">
    <property type="protein sequence ID" value="MBU5439880.1"/>
    <property type="molecule type" value="Genomic_DNA"/>
</dbReference>
<proteinExistence type="predicted"/>
<sequence>MNDEQRQQIKILRFQGLGYKQIANETGLSRDSIRGYCKRNGLDGYGKELIKKYKKIIEEEFVYILCLNCGVELEQNKRGARKKYCSKNCKMEWDNTHRKEYKFICEYCGKEFKALGTTKRKYCDNTCYTRDRFWRKEDAAEVATKILEFKKVNNLPMWLKDLLLSDNEE</sequence>
<accession>A0ABS6EAC3</accession>
<name>A0ABS6EAC3_9FIRM</name>
<comment type="caution">
    <text evidence="1">The sequence shown here is derived from an EMBL/GenBank/DDBJ whole genome shotgun (WGS) entry which is preliminary data.</text>
</comment>
<keyword evidence="2" id="KW-1185">Reference proteome</keyword>
<reference evidence="1 2" key="1">
    <citation type="submission" date="2021-06" db="EMBL/GenBank/DDBJ databases">
        <authorList>
            <person name="Sun Q."/>
            <person name="Li D."/>
        </authorList>
    </citation>
    <scope>NUCLEOTIDE SEQUENCE [LARGE SCALE GENOMIC DNA]</scope>
    <source>
        <strain evidence="1 2">MSJ-40</strain>
    </source>
</reference>
<evidence type="ECO:0000313" key="2">
    <source>
        <dbReference type="Proteomes" id="UP000749471"/>
    </source>
</evidence>
<dbReference type="RefSeq" id="WP_216521736.1">
    <property type="nucleotide sequence ID" value="NZ_JAHLPM010000020.1"/>
</dbReference>
<protein>
    <recommendedName>
        <fullName evidence="3">RNA polymerase subunit sigma-24</fullName>
    </recommendedName>
</protein>